<keyword evidence="5" id="KW-0732">Signal</keyword>
<proteinExistence type="inferred from homology"/>
<evidence type="ECO:0000259" key="6">
    <source>
        <dbReference type="PROSITE" id="PS51764"/>
    </source>
</evidence>
<dbReference type="AlphaFoldDB" id="A0A1M5Z7F4"/>
<feature type="active site" description="Nucleophile" evidence="4">
    <location>
        <position position="308"/>
    </location>
</feature>
<dbReference type="RefSeq" id="WP_073604065.1">
    <property type="nucleotide sequence ID" value="NZ_FQXZ01000023.1"/>
</dbReference>
<dbReference type="Gene3D" id="3.20.20.80">
    <property type="entry name" value="Glycosidases"/>
    <property type="match status" value="1"/>
</dbReference>
<protein>
    <submittedName>
        <fullName evidence="7">Mannan endo-1,4-beta-mannosidase</fullName>
        <ecNumber evidence="7">3.2.1.78</ecNumber>
    </submittedName>
</protein>
<dbReference type="SUPFAM" id="SSF51445">
    <property type="entry name" value="(Trans)glycosidases"/>
    <property type="match status" value="1"/>
</dbReference>
<dbReference type="PANTHER" id="PTHR40079:SF4">
    <property type="entry name" value="GH26 DOMAIN-CONTAINING PROTEIN-RELATED"/>
    <property type="match status" value="1"/>
</dbReference>
<dbReference type="GO" id="GO:0016985">
    <property type="term" value="F:mannan endo-1,4-beta-mannosidase activity"/>
    <property type="evidence" value="ECO:0007669"/>
    <property type="project" value="UniProtKB-EC"/>
</dbReference>
<dbReference type="PROSITE" id="PS51764">
    <property type="entry name" value="GH26"/>
    <property type="match status" value="1"/>
</dbReference>
<dbReference type="PANTHER" id="PTHR40079">
    <property type="entry name" value="MANNAN ENDO-1,4-BETA-MANNOSIDASE E-RELATED"/>
    <property type="match status" value="1"/>
</dbReference>
<gene>
    <name evidence="7" type="primary">manA_2</name>
    <name evidence="7" type="ORF">VA7868_02400</name>
</gene>
<dbReference type="Pfam" id="PF02156">
    <property type="entry name" value="Glyco_hydro_26"/>
    <property type="match status" value="1"/>
</dbReference>
<evidence type="ECO:0000256" key="1">
    <source>
        <dbReference type="ARBA" id="ARBA00007754"/>
    </source>
</evidence>
<name>A0A1M5Z7F4_9VIBR</name>
<comment type="similarity">
    <text evidence="1 4">Belongs to the glycosyl hydrolase 26 family.</text>
</comment>
<keyword evidence="3 4" id="KW-0326">Glycosidase</keyword>
<keyword evidence="2 4" id="KW-0378">Hydrolase</keyword>
<dbReference type="OrthoDB" id="9816550at2"/>
<feature type="active site" description="Proton donor" evidence="4">
    <location>
        <position position="192"/>
    </location>
</feature>
<evidence type="ECO:0000256" key="5">
    <source>
        <dbReference type="SAM" id="SignalP"/>
    </source>
</evidence>
<sequence length="390" mass="44975">MKIRRTIPAAILLCVLSSSVFAANLINRQATEETRNLYFNLSKLGPKVMFGHEDSLAYGTQWWGQGRKATLNSDIKLVSGAFPAVLGADLGGIGTGNYQNLDGVKFSDYRYYIQQNFRLGGVNTISWHMYSPVDLHNAWTQKSYVHDLIPGGRYHNRLITFLDSFIHFNERLKVNVNGKKIWIPIIFRPWHEHNGDWFWWGKGHTSEQDYIALWKFTVDYLNGKGQNNLIYEFSPDRSRLDMQHFRLSYLYGYAGDKYVDILGYDNYWDLGHPANLLPAKTQQLMFVQGLEKLTDLAAEKNKVSALSEGGQEGVTEDHFWTQRFSAGIFANRKTSRISYALVWRNNNESGGEKGHFFGTYPRQKNADDFRSFYHNPDIVLLDTIPDLYHR</sequence>
<evidence type="ECO:0000256" key="4">
    <source>
        <dbReference type="PROSITE-ProRule" id="PRU01100"/>
    </source>
</evidence>
<dbReference type="InterPro" id="IPR000805">
    <property type="entry name" value="Glyco_hydro_26"/>
</dbReference>
<organism evidence="7 8">
    <name type="scientific">Vibrio aerogenes CECT 7868</name>
    <dbReference type="NCBI Taxonomy" id="1216006"/>
    <lineage>
        <taxon>Bacteria</taxon>
        <taxon>Pseudomonadati</taxon>
        <taxon>Pseudomonadota</taxon>
        <taxon>Gammaproteobacteria</taxon>
        <taxon>Vibrionales</taxon>
        <taxon>Vibrionaceae</taxon>
        <taxon>Vibrio</taxon>
    </lineage>
</organism>
<dbReference type="GO" id="GO:0006080">
    <property type="term" value="P:substituted mannan metabolic process"/>
    <property type="evidence" value="ECO:0007669"/>
    <property type="project" value="InterPro"/>
</dbReference>
<dbReference type="EMBL" id="FQXZ01000023">
    <property type="protein sequence ID" value="SHI20165.1"/>
    <property type="molecule type" value="Genomic_DNA"/>
</dbReference>
<feature type="chain" id="PRO_5012138447" evidence="5">
    <location>
        <begin position="23"/>
        <end position="390"/>
    </location>
</feature>
<dbReference type="Proteomes" id="UP000184608">
    <property type="component" value="Unassembled WGS sequence"/>
</dbReference>
<evidence type="ECO:0000313" key="8">
    <source>
        <dbReference type="Proteomes" id="UP000184608"/>
    </source>
</evidence>
<evidence type="ECO:0000256" key="2">
    <source>
        <dbReference type="ARBA" id="ARBA00022801"/>
    </source>
</evidence>
<feature type="domain" description="GH26" evidence="6">
    <location>
        <begin position="32"/>
        <end position="382"/>
    </location>
</feature>
<dbReference type="InterPro" id="IPR017853">
    <property type="entry name" value="GH"/>
</dbReference>
<evidence type="ECO:0000313" key="7">
    <source>
        <dbReference type="EMBL" id="SHI20165.1"/>
    </source>
</evidence>
<keyword evidence="8" id="KW-1185">Reference proteome</keyword>
<accession>A0A1M5Z7F4</accession>
<dbReference type="EC" id="3.2.1.78" evidence="7"/>
<dbReference type="InterPro" id="IPR022790">
    <property type="entry name" value="GH26_dom"/>
</dbReference>
<dbReference type="STRING" id="1216006.VA7868_02400"/>
<evidence type="ECO:0000256" key="3">
    <source>
        <dbReference type="ARBA" id="ARBA00023295"/>
    </source>
</evidence>
<reference evidence="7 8" key="1">
    <citation type="submission" date="2016-11" db="EMBL/GenBank/DDBJ databases">
        <authorList>
            <person name="Jaros S."/>
            <person name="Januszkiewicz K."/>
            <person name="Wedrychowicz H."/>
        </authorList>
    </citation>
    <scope>NUCLEOTIDE SEQUENCE [LARGE SCALE GENOMIC DNA]</scope>
    <source>
        <strain evidence="7 8">CECT 7868</strain>
    </source>
</reference>
<feature type="signal peptide" evidence="5">
    <location>
        <begin position="1"/>
        <end position="22"/>
    </location>
</feature>
<dbReference type="PRINTS" id="PR00739">
    <property type="entry name" value="GLHYDRLASE26"/>
</dbReference>